<name>A0A3Q3F5P0_9LABR</name>
<keyword evidence="3" id="KW-0325">Glycoprotein</keyword>
<dbReference type="InterPro" id="IPR001007">
    <property type="entry name" value="VWF_dom"/>
</dbReference>
<evidence type="ECO:0000256" key="2">
    <source>
        <dbReference type="ARBA" id="ARBA00023157"/>
    </source>
</evidence>
<dbReference type="GO" id="GO:0005615">
    <property type="term" value="C:extracellular space"/>
    <property type="evidence" value="ECO:0007669"/>
    <property type="project" value="TreeGrafter"/>
</dbReference>
<dbReference type="InterPro" id="IPR002919">
    <property type="entry name" value="TIL_dom"/>
</dbReference>
<feature type="domain" description="VWFD" evidence="4">
    <location>
        <begin position="360"/>
        <end position="522"/>
    </location>
</feature>
<dbReference type="Gene3D" id="2.10.25.10">
    <property type="entry name" value="Laminin"/>
    <property type="match status" value="3"/>
</dbReference>
<sequence length="1007" mass="111527">RHFTQGCSHCFFHGVRMCMNGLVNTDVFFYHTNGNLCCCVHVSVEDHNHIEHVCSTFGNNHWKTYDGEFFRLQSDCLHVLTSECKANYESFNIQMRRSNENDMPIISNIMMKLDGVIVELYKDLVKVDVFLVFCSQIVLDDKYQNRTCGLCGNFDGIVNDFIEEGKVLVSIITVRQSFPCTEFLISDETSFCFQGQCEKIFSAPEFNSCKNLLDKKAFVLICMSDVCYNNTEPMLCQTVSEFSRECVHAGGEPEQWRTESFCHKSCPYNMEFMECGSSCPDTCSTPQARKICHNHCHDGCSCPKGMIFDDITESGCVAADQCPCVHNNQVYMPGESYYHHCRSCVCANGQWKCTKENCPGSCSVNGGSHIKTFDGKDYTFHGDCSYVLQTQRSAFMVLVDLERCGVSDSKTCLRSVTVALNNNIFFADTCSMFLTSAADLVAFKQSSNYIFVKLMIGIKLVVQLSPAMQVFVMADSSLRGGVQGLCGNFNNRMNDDLMGSAGLVEGTAIAFVNSWKNTANCPNIPPRFGHPCNHEQFARYWCSKLLDNKGVFAPCHHAVDPNSFKDICMYDSCNCDNSEDCMCASVSAYVLACSAAGVTLRNWRKNISICNSDIYCQRTCQSLSQPDHSCQASFVMVDGCGCAEGTYMNDEGRCVMSKDCPCYDKDNIIPPTESVSRNAVVFFTGPPQCISPMVYFDCATAQPGVSGTECERSCSNLDMACMNTGCSSGCMCPKNMVSDGAGNCVNEKQCPCVHNGQEYQAGQTLTVDCNICTCHNRKFTCTNKLCDSVCGTYGDGHYTTFDDKRFDFNGQCEYTLLQDDCSGGQGKGHFQIISENIQCGSLGTTCSRSIKIFMGENEFHLKDEGFHVIKGSSKSLPEQVHKMGIYLMVTIKPGITIMWDQKTSLSVKLHPKFQGRVCGLCGNYDGNSQDDFTTPSGDIVADVLEFGNSWRVSASCPNAGLINDPCATNGYRASWSKKQCSIINSVTFQNCHSQVTILIASIRAYVH</sequence>
<reference evidence="5" key="2">
    <citation type="submission" date="2025-09" db="UniProtKB">
        <authorList>
            <consortium name="Ensembl"/>
        </authorList>
    </citation>
    <scope>IDENTIFICATION</scope>
</reference>
<dbReference type="Ensembl" id="ENSLBET00000014976.1">
    <property type="protein sequence ID" value="ENSLBEP00000014157.1"/>
    <property type="gene ID" value="ENSLBEG00000010962.1"/>
</dbReference>
<evidence type="ECO:0000259" key="4">
    <source>
        <dbReference type="PROSITE" id="PS51233"/>
    </source>
</evidence>
<keyword evidence="1" id="KW-0677">Repeat</keyword>
<dbReference type="SMART" id="SM00214">
    <property type="entry name" value="VWC"/>
    <property type="match status" value="2"/>
</dbReference>
<dbReference type="InterPro" id="IPR036084">
    <property type="entry name" value="Ser_inhib-like_sf"/>
</dbReference>
<proteinExistence type="predicted"/>
<feature type="domain" description="VWFD" evidence="4">
    <location>
        <begin position="788"/>
        <end position="957"/>
    </location>
</feature>
<accession>A0A3Q3F5P0</accession>
<dbReference type="SUPFAM" id="SSF57567">
    <property type="entry name" value="Serine protease inhibitors"/>
    <property type="match status" value="3"/>
</dbReference>
<dbReference type="InterPro" id="IPR050780">
    <property type="entry name" value="Mucin_vWF_Thrombospondin_sf"/>
</dbReference>
<dbReference type="Pfam" id="PF01826">
    <property type="entry name" value="TIL"/>
    <property type="match status" value="1"/>
</dbReference>
<dbReference type="CDD" id="cd19941">
    <property type="entry name" value="TIL"/>
    <property type="match status" value="3"/>
</dbReference>
<keyword evidence="6" id="KW-1185">Reference proteome</keyword>
<dbReference type="InterPro" id="IPR001846">
    <property type="entry name" value="VWF_type-D"/>
</dbReference>
<dbReference type="Proteomes" id="UP000261660">
    <property type="component" value="Unplaced"/>
</dbReference>
<dbReference type="PROSITE" id="PS51233">
    <property type="entry name" value="VWFD"/>
    <property type="match status" value="2"/>
</dbReference>
<dbReference type="SMART" id="SM00832">
    <property type="entry name" value="C8"/>
    <property type="match status" value="2"/>
</dbReference>
<protein>
    <recommendedName>
        <fullName evidence="4">VWFD domain-containing protein</fullName>
    </recommendedName>
</protein>
<dbReference type="SUPFAM" id="SSF57603">
    <property type="entry name" value="FnI-like domain"/>
    <property type="match status" value="1"/>
</dbReference>
<dbReference type="Pfam" id="PF08742">
    <property type="entry name" value="C8"/>
    <property type="match status" value="2"/>
</dbReference>
<reference evidence="5" key="1">
    <citation type="submission" date="2025-08" db="UniProtKB">
        <authorList>
            <consortium name="Ensembl"/>
        </authorList>
    </citation>
    <scope>IDENTIFICATION</scope>
</reference>
<dbReference type="PANTHER" id="PTHR11339:SF408">
    <property type="entry name" value="MUCIN-5B"/>
    <property type="match status" value="1"/>
</dbReference>
<dbReference type="AlphaFoldDB" id="A0A3Q3F5P0"/>
<dbReference type="InParanoid" id="A0A3Q3F5P0"/>
<dbReference type="SMART" id="SM00215">
    <property type="entry name" value="VWC_out"/>
    <property type="match status" value="2"/>
</dbReference>
<evidence type="ECO:0000256" key="3">
    <source>
        <dbReference type="ARBA" id="ARBA00023180"/>
    </source>
</evidence>
<evidence type="ECO:0000256" key="1">
    <source>
        <dbReference type="ARBA" id="ARBA00022737"/>
    </source>
</evidence>
<dbReference type="STRING" id="56723.ENSLBEP00000014157"/>
<evidence type="ECO:0000313" key="6">
    <source>
        <dbReference type="Proteomes" id="UP000261660"/>
    </source>
</evidence>
<evidence type="ECO:0000313" key="5">
    <source>
        <dbReference type="Ensembl" id="ENSLBEP00000014157.1"/>
    </source>
</evidence>
<dbReference type="Pfam" id="PF00094">
    <property type="entry name" value="VWD"/>
    <property type="match status" value="4"/>
</dbReference>
<dbReference type="PANTHER" id="PTHR11339">
    <property type="entry name" value="EXTRACELLULAR MATRIX GLYCOPROTEIN RELATED"/>
    <property type="match status" value="1"/>
</dbReference>
<dbReference type="SMART" id="SM00216">
    <property type="entry name" value="VWD"/>
    <property type="match status" value="3"/>
</dbReference>
<dbReference type="GO" id="GO:0031012">
    <property type="term" value="C:extracellular matrix"/>
    <property type="evidence" value="ECO:0007669"/>
    <property type="project" value="TreeGrafter"/>
</dbReference>
<organism evidence="5 6">
    <name type="scientific">Labrus bergylta</name>
    <name type="common">ballan wrasse</name>
    <dbReference type="NCBI Taxonomy" id="56723"/>
    <lineage>
        <taxon>Eukaryota</taxon>
        <taxon>Metazoa</taxon>
        <taxon>Chordata</taxon>
        <taxon>Craniata</taxon>
        <taxon>Vertebrata</taxon>
        <taxon>Euteleostomi</taxon>
        <taxon>Actinopterygii</taxon>
        <taxon>Neopterygii</taxon>
        <taxon>Teleostei</taxon>
        <taxon>Neoteleostei</taxon>
        <taxon>Acanthomorphata</taxon>
        <taxon>Eupercaria</taxon>
        <taxon>Labriformes</taxon>
        <taxon>Labridae</taxon>
        <taxon>Labrus</taxon>
    </lineage>
</organism>
<dbReference type="GeneTree" id="ENSGT00940000156076"/>
<keyword evidence="2" id="KW-1015">Disulfide bond</keyword>
<dbReference type="FunFam" id="2.10.25.10:FF:000674">
    <property type="entry name" value="Mucin-2"/>
    <property type="match status" value="1"/>
</dbReference>
<dbReference type="InterPro" id="IPR014853">
    <property type="entry name" value="VWF/SSPO/ZAN-like_Cys-rich_dom"/>
</dbReference>